<evidence type="ECO:0000256" key="6">
    <source>
        <dbReference type="ARBA" id="ARBA00023163"/>
    </source>
</evidence>
<evidence type="ECO:0000259" key="10">
    <source>
        <dbReference type="PROSITE" id="PS50110"/>
    </source>
</evidence>
<name>A0A2A7ASS9_9FIRM</name>
<evidence type="ECO:0000259" key="11">
    <source>
        <dbReference type="PROSITE" id="PS51755"/>
    </source>
</evidence>
<keyword evidence="4" id="KW-0805">Transcription regulation</keyword>
<dbReference type="SMART" id="SM00448">
    <property type="entry name" value="REC"/>
    <property type="match status" value="1"/>
</dbReference>
<keyword evidence="6" id="KW-0804">Transcription</keyword>
<dbReference type="GO" id="GO:0000156">
    <property type="term" value="F:phosphorelay response regulator activity"/>
    <property type="evidence" value="ECO:0007669"/>
    <property type="project" value="TreeGrafter"/>
</dbReference>
<comment type="caution">
    <text evidence="12">The sequence shown here is derived from an EMBL/GenBank/DDBJ whole genome shotgun (WGS) entry which is preliminary data.</text>
</comment>
<dbReference type="Proteomes" id="UP000220005">
    <property type="component" value="Unassembled WGS sequence"/>
</dbReference>
<dbReference type="Pfam" id="PF00072">
    <property type="entry name" value="Response_reg"/>
    <property type="match status" value="1"/>
</dbReference>
<evidence type="ECO:0000256" key="8">
    <source>
        <dbReference type="PROSITE-ProRule" id="PRU00169"/>
    </source>
</evidence>
<dbReference type="InterPro" id="IPR011006">
    <property type="entry name" value="CheY-like_superfamily"/>
</dbReference>
<feature type="modified residue" description="4-aspartylphosphate" evidence="8">
    <location>
        <position position="50"/>
    </location>
</feature>
<keyword evidence="3" id="KW-0902">Two-component regulatory system</keyword>
<evidence type="ECO:0000256" key="7">
    <source>
        <dbReference type="ARBA" id="ARBA00024867"/>
    </source>
</evidence>
<dbReference type="SMART" id="SM00862">
    <property type="entry name" value="Trans_reg_C"/>
    <property type="match status" value="1"/>
</dbReference>
<reference evidence="12 13" key="1">
    <citation type="journal article" date="2017" name="Front. Microbiol.">
        <title>New Insights into the Diversity of the Genus Faecalibacterium.</title>
        <authorList>
            <person name="Benevides L."/>
            <person name="Burman S."/>
            <person name="Martin R."/>
            <person name="Robert V."/>
            <person name="Thomas M."/>
            <person name="Miquel S."/>
            <person name="Chain F."/>
            <person name="Sokol H."/>
            <person name="Bermudez-Humaran L.G."/>
            <person name="Morrison M."/>
            <person name="Langella P."/>
            <person name="Azevedo V.A."/>
            <person name="Chatel J.M."/>
            <person name="Soares S."/>
        </authorList>
    </citation>
    <scope>NUCLEOTIDE SEQUENCE [LARGE SCALE GENOMIC DNA]</scope>
    <source>
        <strain evidence="12 13">CNCM I 4575</strain>
    </source>
</reference>
<dbReference type="Gene3D" id="6.10.250.690">
    <property type="match status" value="1"/>
</dbReference>
<dbReference type="InterPro" id="IPR016032">
    <property type="entry name" value="Sig_transdc_resp-reg_C-effctor"/>
</dbReference>
<evidence type="ECO:0000313" key="13">
    <source>
        <dbReference type="Proteomes" id="UP000220005"/>
    </source>
</evidence>
<dbReference type="CDD" id="cd00383">
    <property type="entry name" value="trans_reg_C"/>
    <property type="match status" value="1"/>
</dbReference>
<evidence type="ECO:0000313" key="12">
    <source>
        <dbReference type="EMBL" id="PDX82160.1"/>
    </source>
</evidence>
<evidence type="ECO:0000256" key="1">
    <source>
        <dbReference type="ARBA" id="ARBA00018672"/>
    </source>
</evidence>
<protein>
    <recommendedName>
        <fullName evidence="1">Stage 0 sporulation protein A homolog</fullName>
    </recommendedName>
</protein>
<feature type="DNA-binding region" description="OmpR/PhoB-type" evidence="9">
    <location>
        <begin position="126"/>
        <end position="222"/>
    </location>
</feature>
<dbReference type="EMBL" id="NMTY01000004">
    <property type="protein sequence ID" value="PDX82160.1"/>
    <property type="molecule type" value="Genomic_DNA"/>
</dbReference>
<evidence type="ECO:0000256" key="4">
    <source>
        <dbReference type="ARBA" id="ARBA00023015"/>
    </source>
</evidence>
<accession>A0A2A7ASS9</accession>
<dbReference type="PROSITE" id="PS51755">
    <property type="entry name" value="OMPR_PHOB"/>
    <property type="match status" value="1"/>
</dbReference>
<dbReference type="Pfam" id="PF00486">
    <property type="entry name" value="Trans_reg_C"/>
    <property type="match status" value="1"/>
</dbReference>
<dbReference type="AlphaFoldDB" id="A0A2A7ASS9"/>
<evidence type="ECO:0000256" key="5">
    <source>
        <dbReference type="ARBA" id="ARBA00023125"/>
    </source>
</evidence>
<dbReference type="InterPro" id="IPR039420">
    <property type="entry name" value="WalR-like"/>
</dbReference>
<keyword evidence="5 9" id="KW-0238">DNA-binding</keyword>
<feature type="domain" description="Response regulatory" evidence="10">
    <location>
        <begin position="1"/>
        <end position="117"/>
    </location>
</feature>
<dbReference type="InterPro" id="IPR036388">
    <property type="entry name" value="WH-like_DNA-bd_sf"/>
</dbReference>
<dbReference type="PROSITE" id="PS50110">
    <property type="entry name" value="RESPONSE_REGULATORY"/>
    <property type="match status" value="1"/>
</dbReference>
<evidence type="ECO:0000256" key="2">
    <source>
        <dbReference type="ARBA" id="ARBA00022553"/>
    </source>
</evidence>
<organism evidence="12 13">
    <name type="scientific">Faecalibacterium prausnitzii</name>
    <dbReference type="NCBI Taxonomy" id="853"/>
    <lineage>
        <taxon>Bacteria</taxon>
        <taxon>Bacillati</taxon>
        <taxon>Bacillota</taxon>
        <taxon>Clostridia</taxon>
        <taxon>Eubacteriales</taxon>
        <taxon>Oscillospiraceae</taxon>
        <taxon>Faecalibacterium</taxon>
    </lineage>
</organism>
<dbReference type="PANTHER" id="PTHR48111:SF40">
    <property type="entry name" value="PHOSPHATE REGULON TRANSCRIPTIONAL REGULATORY PROTEIN PHOB"/>
    <property type="match status" value="1"/>
</dbReference>
<dbReference type="RefSeq" id="WP_097838670.1">
    <property type="nucleotide sequence ID" value="NZ_NMTY01000004.1"/>
</dbReference>
<dbReference type="GO" id="GO:0006355">
    <property type="term" value="P:regulation of DNA-templated transcription"/>
    <property type="evidence" value="ECO:0007669"/>
    <property type="project" value="InterPro"/>
</dbReference>
<dbReference type="SUPFAM" id="SSF46894">
    <property type="entry name" value="C-terminal effector domain of the bipartite response regulators"/>
    <property type="match status" value="1"/>
</dbReference>
<evidence type="ECO:0000256" key="9">
    <source>
        <dbReference type="PROSITE-ProRule" id="PRU01091"/>
    </source>
</evidence>
<dbReference type="InterPro" id="IPR001867">
    <property type="entry name" value="OmpR/PhoB-type_DNA-bd"/>
</dbReference>
<keyword evidence="2 8" id="KW-0597">Phosphoprotein</keyword>
<gene>
    <name evidence="12" type="ORF">CGS58_01425</name>
</gene>
<dbReference type="InterPro" id="IPR001789">
    <property type="entry name" value="Sig_transdc_resp-reg_receiver"/>
</dbReference>
<dbReference type="Gene3D" id="1.10.10.10">
    <property type="entry name" value="Winged helix-like DNA-binding domain superfamily/Winged helix DNA-binding domain"/>
    <property type="match status" value="1"/>
</dbReference>
<feature type="domain" description="OmpR/PhoB-type" evidence="11">
    <location>
        <begin position="126"/>
        <end position="222"/>
    </location>
</feature>
<comment type="function">
    <text evidence="7">May play the central regulatory role in sporulation. It may be an element of the effector pathway responsible for the activation of sporulation genes in response to nutritional stress. Spo0A may act in concert with spo0H (a sigma factor) to control the expression of some genes that are critical to the sporulation process.</text>
</comment>
<dbReference type="PANTHER" id="PTHR48111">
    <property type="entry name" value="REGULATOR OF RPOS"/>
    <property type="match status" value="1"/>
</dbReference>
<dbReference type="GO" id="GO:0032993">
    <property type="term" value="C:protein-DNA complex"/>
    <property type="evidence" value="ECO:0007669"/>
    <property type="project" value="TreeGrafter"/>
</dbReference>
<dbReference type="SUPFAM" id="SSF52172">
    <property type="entry name" value="CheY-like"/>
    <property type="match status" value="1"/>
</dbReference>
<dbReference type="Gene3D" id="3.40.50.2300">
    <property type="match status" value="1"/>
</dbReference>
<evidence type="ECO:0000256" key="3">
    <source>
        <dbReference type="ARBA" id="ARBA00023012"/>
    </source>
</evidence>
<sequence>MIYIVEDDAAIRELEQYALQSSGYEVQSFESSEGFWQAMYAAEPELVILDVMLPGEDGFSILKKLRNTPSLRRLPIIMVTAKSSELDTVRGLDCGADDYITKPFGIMEFLSRVRAALRRSAPEEKTNVYAFHEILLDNARHSVTVNGAHVDLTYKEYSLLRLLLENTNLVVTRETILQVVWGTDISVESRTVDMHIRTLRKKLGDAGKYICTVRKVGYKLADSEEETEE</sequence>
<dbReference type="GO" id="GO:0000976">
    <property type="term" value="F:transcription cis-regulatory region binding"/>
    <property type="evidence" value="ECO:0007669"/>
    <property type="project" value="TreeGrafter"/>
</dbReference>
<dbReference type="GO" id="GO:0005829">
    <property type="term" value="C:cytosol"/>
    <property type="evidence" value="ECO:0007669"/>
    <property type="project" value="TreeGrafter"/>
</dbReference>
<proteinExistence type="predicted"/>